<protein>
    <submittedName>
        <fullName evidence="2">Uncharacterized protein</fullName>
    </submittedName>
</protein>
<feature type="compositionally biased region" description="Basic and acidic residues" evidence="1">
    <location>
        <begin position="60"/>
        <end position="74"/>
    </location>
</feature>
<dbReference type="OrthoDB" id="4356069at2759"/>
<evidence type="ECO:0000313" key="2">
    <source>
        <dbReference type="EMBL" id="KAB8070169.1"/>
    </source>
</evidence>
<sequence>MKNPLNIMTAIIRKLRRKRKLSSELHSRWGDVSITYPNAGSWSQCEEFAVGTPNSMPGRTLDHCRHHGSLDSLDRQGNSSRNPCTLPLGEPKERTSSTDSAITIPTGHYDARLRGRSKKKPPPPGPNLGYKTNSDMQDDSDESSADEEGSISPLSNPKERYQRDMPRTKVSREGDSYSRASKSPPLSITSRMRRCSLQSTTTETSPSMPPASSSKHTSYTSSVPSVPSEDPRLGHRPISHDSKNARRSKPPPVAEQELVPSYDELYG</sequence>
<gene>
    <name evidence="2" type="ORF">BDV29DRAFT_181400</name>
</gene>
<feature type="compositionally biased region" description="Low complexity" evidence="1">
    <location>
        <begin position="199"/>
        <end position="228"/>
    </location>
</feature>
<organism evidence="2 3">
    <name type="scientific">Aspergillus leporis</name>
    <dbReference type="NCBI Taxonomy" id="41062"/>
    <lineage>
        <taxon>Eukaryota</taxon>
        <taxon>Fungi</taxon>
        <taxon>Dikarya</taxon>
        <taxon>Ascomycota</taxon>
        <taxon>Pezizomycotina</taxon>
        <taxon>Eurotiomycetes</taxon>
        <taxon>Eurotiomycetidae</taxon>
        <taxon>Eurotiales</taxon>
        <taxon>Aspergillaceae</taxon>
        <taxon>Aspergillus</taxon>
        <taxon>Aspergillus subgen. Circumdati</taxon>
    </lineage>
</organism>
<feature type="compositionally biased region" description="Basic and acidic residues" evidence="1">
    <location>
        <begin position="229"/>
        <end position="244"/>
    </location>
</feature>
<reference evidence="2 3" key="1">
    <citation type="submission" date="2019-04" db="EMBL/GenBank/DDBJ databases">
        <title>Friends and foes A comparative genomics study of 23 Aspergillus species from section Flavi.</title>
        <authorList>
            <consortium name="DOE Joint Genome Institute"/>
            <person name="Kjaerbolling I."/>
            <person name="Vesth T."/>
            <person name="Frisvad J.C."/>
            <person name="Nybo J.L."/>
            <person name="Theobald S."/>
            <person name="Kildgaard S."/>
            <person name="Isbrandt T."/>
            <person name="Kuo A."/>
            <person name="Sato A."/>
            <person name="Lyhne E.K."/>
            <person name="Kogle M.E."/>
            <person name="Wiebenga A."/>
            <person name="Kun R.S."/>
            <person name="Lubbers R.J."/>
            <person name="Makela M.R."/>
            <person name="Barry K."/>
            <person name="Chovatia M."/>
            <person name="Clum A."/>
            <person name="Daum C."/>
            <person name="Haridas S."/>
            <person name="He G."/>
            <person name="LaButti K."/>
            <person name="Lipzen A."/>
            <person name="Mondo S."/>
            <person name="Riley R."/>
            <person name="Salamov A."/>
            <person name="Simmons B.A."/>
            <person name="Magnuson J.K."/>
            <person name="Henrissat B."/>
            <person name="Mortensen U.H."/>
            <person name="Larsen T.O."/>
            <person name="Devries R.P."/>
            <person name="Grigoriev I.V."/>
            <person name="Machida M."/>
            <person name="Baker S.E."/>
            <person name="Andersen M.R."/>
        </authorList>
    </citation>
    <scope>NUCLEOTIDE SEQUENCE [LARGE SCALE GENOMIC DNA]</scope>
    <source>
        <strain evidence="2 3">CBS 151.66</strain>
    </source>
</reference>
<evidence type="ECO:0000256" key="1">
    <source>
        <dbReference type="SAM" id="MobiDB-lite"/>
    </source>
</evidence>
<feature type="compositionally biased region" description="Basic and acidic residues" evidence="1">
    <location>
        <begin position="157"/>
        <end position="176"/>
    </location>
</feature>
<accession>A0A5N5WPG1</accession>
<dbReference type="EMBL" id="ML732312">
    <property type="protein sequence ID" value="KAB8070169.1"/>
    <property type="molecule type" value="Genomic_DNA"/>
</dbReference>
<name>A0A5N5WPG1_9EURO</name>
<keyword evidence="3" id="KW-1185">Reference proteome</keyword>
<feature type="region of interest" description="Disordered" evidence="1">
    <location>
        <begin position="60"/>
        <end position="267"/>
    </location>
</feature>
<feature type="compositionally biased region" description="Acidic residues" evidence="1">
    <location>
        <begin position="136"/>
        <end position="149"/>
    </location>
</feature>
<dbReference type="AlphaFoldDB" id="A0A5N5WPG1"/>
<feature type="compositionally biased region" description="Polar residues" evidence="1">
    <location>
        <begin position="178"/>
        <end position="190"/>
    </location>
</feature>
<proteinExistence type="predicted"/>
<dbReference type="Proteomes" id="UP000326565">
    <property type="component" value="Unassembled WGS sequence"/>
</dbReference>
<evidence type="ECO:0000313" key="3">
    <source>
        <dbReference type="Proteomes" id="UP000326565"/>
    </source>
</evidence>